<keyword evidence="1" id="KW-0472">Membrane</keyword>
<dbReference type="Proteomes" id="UP001147148">
    <property type="component" value="Unassembled WGS sequence"/>
</dbReference>
<accession>A0ABT5X157</accession>
<keyword evidence="1" id="KW-0812">Transmembrane</keyword>
<reference evidence="2" key="1">
    <citation type="submission" date="2022-10" db="EMBL/GenBank/DDBJ databases">
        <title>Vagococcus sp. isolated from poultry meat.</title>
        <authorList>
            <person name="Johansson P."/>
            <person name="Bjorkroth J."/>
        </authorList>
    </citation>
    <scope>NUCLEOTIDE SEQUENCE</scope>
    <source>
        <strain evidence="2">PNs007</strain>
    </source>
</reference>
<evidence type="ECO:0000256" key="1">
    <source>
        <dbReference type="SAM" id="Phobius"/>
    </source>
</evidence>
<evidence type="ECO:0000313" key="3">
    <source>
        <dbReference type="Proteomes" id="UP001147148"/>
    </source>
</evidence>
<dbReference type="RefSeq" id="WP_275471331.1">
    <property type="nucleotide sequence ID" value="NZ_JAPDSH010000003.1"/>
</dbReference>
<name>A0ABT5X157_9ENTE</name>
<protein>
    <submittedName>
        <fullName evidence="2">Uncharacterized protein</fullName>
    </submittedName>
</protein>
<comment type="caution">
    <text evidence="2">The sequence shown here is derived from an EMBL/GenBank/DDBJ whole genome shotgun (WGS) entry which is preliminary data.</text>
</comment>
<keyword evidence="1" id="KW-1133">Transmembrane helix</keyword>
<feature type="transmembrane region" description="Helical" evidence="1">
    <location>
        <begin position="34"/>
        <end position="53"/>
    </location>
</feature>
<gene>
    <name evidence="2" type="ORF">OL233_05330</name>
</gene>
<proteinExistence type="predicted"/>
<evidence type="ECO:0000313" key="2">
    <source>
        <dbReference type="EMBL" id="MDF0479706.1"/>
    </source>
</evidence>
<dbReference type="EMBL" id="JAPDSH010000003">
    <property type="protein sequence ID" value="MDF0479706.1"/>
    <property type="molecule type" value="Genomic_DNA"/>
</dbReference>
<sequence>MTNQTTLLSTIIGIIGFIFVFSFFSIMLGGLIGVILHIIIPMGLVILLANYFFKPNHNHSH</sequence>
<keyword evidence="3" id="KW-1185">Reference proteome</keyword>
<organism evidence="2 3">
    <name type="scientific">Vagococcus proximus</name>
    <dbReference type="NCBI Taxonomy" id="2991417"/>
    <lineage>
        <taxon>Bacteria</taxon>
        <taxon>Bacillati</taxon>
        <taxon>Bacillota</taxon>
        <taxon>Bacilli</taxon>
        <taxon>Lactobacillales</taxon>
        <taxon>Enterococcaceae</taxon>
        <taxon>Vagococcus</taxon>
    </lineage>
</organism>
<feature type="transmembrane region" description="Helical" evidence="1">
    <location>
        <begin position="7"/>
        <end position="28"/>
    </location>
</feature>